<feature type="transmembrane region" description="Helical" evidence="4">
    <location>
        <begin position="106"/>
        <end position="125"/>
    </location>
</feature>
<feature type="transmembrane region" description="Helical" evidence="4">
    <location>
        <begin position="219"/>
        <end position="238"/>
    </location>
</feature>
<evidence type="ECO:0000313" key="6">
    <source>
        <dbReference type="Proteomes" id="UP000434044"/>
    </source>
</evidence>
<comment type="caution">
    <text evidence="5">The sequence shown here is derived from an EMBL/GenBank/DDBJ whole genome shotgun (WGS) entry which is preliminary data.</text>
</comment>
<evidence type="ECO:0000313" key="5">
    <source>
        <dbReference type="EMBL" id="MTW22981.1"/>
    </source>
</evidence>
<dbReference type="InterPro" id="IPR050327">
    <property type="entry name" value="Proton-linked_MCT"/>
</dbReference>
<feature type="transmembrane region" description="Helical" evidence="4">
    <location>
        <begin position="21"/>
        <end position="40"/>
    </location>
</feature>
<dbReference type="InterPro" id="IPR036259">
    <property type="entry name" value="MFS_trans_sf"/>
</dbReference>
<dbReference type="PANTHER" id="PTHR11360">
    <property type="entry name" value="MONOCARBOXYLATE TRANSPORTER"/>
    <property type="match status" value="1"/>
</dbReference>
<reference evidence="5 6" key="1">
    <citation type="submission" date="2019-11" db="EMBL/GenBank/DDBJ databases">
        <title>Whole-genome sequence of the anaerobic purple sulfur bacterium Allochromatium palmeri DSM 15591.</title>
        <authorList>
            <person name="Kyndt J.A."/>
            <person name="Meyer T.E."/>
        </authorList>
    </citation>
    <scope>NUCLEOTIDE SEQUENCE [LARGE SCALE GENOMIC DNA]</scope>
    <source>
        <strain evidence="5 6">DSM 15591</strain>
    </source>
</reference>
<keyword evidence="1 4" id="KW-0812">Transmembrane</keyword>
<feature type="transmembrane region" description="Helical" evidence="4">
    <location>
        <begin position="280"/>
        <end position="299"/>
    </location>
</feature>
<dbReference type="InterPro" id="IPR011701">
    <property type="entry name" value="MFS"/>
</dbReference>
<protein>
    <submittedName>
        <fullName evidence="5">MFS transporter</fullName>
    </submittedName>
</protein>
<keyword evidence="2 4" id="KW-1133">Transmembrane helix</keyword>
<dbReference type="Proteomes" id="UP000434044">
    <property type="component" value="Unassembled WGS sequence"/>
</dbReference>
<keyword evidence="6" id="KW-1185">Reference proteome</keyword>
<keyword evidence="3 4" id="KW-0472">Membrane</keyword>
<feature type="transmembrane region" description="Helical" evidence="4">
    <location>
        <begin position="52"/>
        <end position="69"/>
    </location>
</feature>
<accession>A0A6N8EH83</accession>
<evidence type="ECO:0000256" key="1">
    <source>
        <dbReference type="ARBA" id="ARBA00022692"/>
    </source>
</evidence>
<dbReference type="Gene3D" id="1.20.1250.20">
    <property type="entry name" value="MFS general substrate transporter like domains"/>
    <property type="match status" value="2"/>
</dbReference>
<evidence type="ECO:0000256" key="4">
    <source>
        <dbReference type="SAM" id="Phobius"/>
    </source>
</evidence>
<dbReference type="AlphaFoldDB" id="A0A6N8EH83"/>
<dbReference type="PANTHER" id="PTHR11360:SF304">
    <property type="entry name" value="MFS DOMAIN-CONTAINING PROTEIN"/>
    <property type="match status" value="1"/>
</dbReference>
<name>A0A6N8EH83_9GAMM</name>
<dbReference type="SUPFAM" id="SSF103473">
    <property type="entry name" value="MFS general substrate transporter"/>
    <property type="match status" value="1"/>
</dbReference>
<evidence type="ECO:0000256" key="2">
    <source>
        <dbReference type="ARBA" id="ARBA00022989"/>
    </source>
</evidence>
<feature type="transmembrane region" description="Helical" evidence="4">
    <location>
        <begin position="305"/>
        <end position="326"/>
    </location>
</feature>
<feature type="transmembrane region" description="Helical" evidence="4">
    <location>
        <begin position="81"/>
        <end position="100"/>
    </location>
</feature>
<sequence length="370" mass="37939">MDEHSSSRPRQRPWRTLTAAMLLNSGLGTLYAWSVFLAPYEAALGLTRDQTSLVFSTATFCFVAAMFSAPWVQARLTASRVAVLSGVMAAVGLALAGAAQTPTMVIAGYGLLFGTANGLGYALALQVVGQAFSARRGLAMGCVVAAYALGAAITTPWLIWGLASFGLRLTLFALAFSVLVPALIGALLLRDTGRVGLKPAAGRFTWPLRTGESGHFARLWLGFMLGASAGLLMIGHAAGLVETAGGTMTLIALGPVAVSLGNGAGRIAAGWLADRFPIRWVMTGATTLGAAAFCVSALSPTASTLVVGLGIVGIVYGVLAAAYPIAVAEYFGTDRVAAVFGVLFTSNSKFAPASRPRGVRAVAALAQGPP</sequence>
<evidence type="ECO:0000256" key="3">
    <source>
        <dbReference type="ARBA" id="ARBA00023136"/>
    </source>
</evidence>
<gene>
    <name evidence="5" type="ORF">GJ668_18175</name>
</gene>
<dbReference type="Pfam" id="PF07690">
    <property type="entry name" value="MFS_1"/>
    <property type="match status" value="1"/>
</dbReference>
<feature type="transmembrane region" description="Helical" evidence="4">
    <location>
        <begin position="137"/>
        <end position="159"/>
    </location>
</feature>
<proteinExistence type="predicted"/>
<organism evidence="5 6">
    <name type="scientific">Allochromatium palmeri</name>
    <dbReference type="NCBI Taxonomy" id="231048"/>
    <lineage>
        <taxon>Bacteria</taxon>
        <taxon>Pseudomonadati</taxon>
        <taxon>Pseudomonadota</taxon>
        <taxon>Gammaproteobacteria</taxon>
        <taxon>Chromatiales</taxon>
        <taxon>Chromatiaceae</taxon>
        <taxon>Allochromatium</taxon>
    </lineage>
</organism>
<dbReference type="EMBL" id="WNKT01000062">
    <property type="protein sequence ID" value="MTW22981.1"/>
    <property type="molecule type" value="Genomic_DNA"/>
</dbReference>
<feature type="non-terminal residue" evidence="5">
    <location>
        <position position="370"/>
    </location>
</feature>
<dbReference type="GO" id="GO:0022857">
    <property type="term" value="F:transmembrane transporter activity"/>
    <property type="evidence" value="ECO:0007669"/>
    <property type="project" value="InterPro"/>
</dbReference>
<feature type="transmembrane region" description="Helical" evidence="4">
    <location>
        <begin position="165"/>
        <end position="189"/>
    </location>
</feature>